<sequence>MMKRFMFSGGGDASIAIRVVTIVVIVLGAIVTGSVSLILEDILPKPHPEEVIVASRWALLGSSVLLVALAVWLRYEVRSVSGTLFSAQVLDEAAADRVNEGGMDFRSAASRRYMYLRSIQRWVDYECSVRHGVLDLHELCHEIGVELETLLNTAPDEGRKTVAPNMPWPMSMAIGAYLPAKQSDVHVLELPQWEGDREHEFPLRPVDPKNTVPGIRELHRLPRPNGSRIGALVTLDTEVGREDIERLRDFGVATVYTVNIPLHGGRGEDPSRYEEPELESGGHRIAEELTAIRRAHPEDELVVAAQISSAVALSVGWHLTQHTCHLYRNTYLMYFDGDRIVPMRVRASQPERFEP</sequence>
<keyword evidence="1" id="KW-1133">Transmembrane helix</keyword>
<keyword evidence="1" id="KW-0472">Membrane</keyword>
<feature type="transmembrane region" description="Helical" evidence="1">
    <location>
        <begin position="51"/>
        <end position="73"/>
    </location>
</feature>
<dbReference type="AlphaFoldDB" id="A0A837D6I1"/>
<gene>
    <name evidence="2" type="ORF">MINT15_36210</name>
</gene>
<dbReference type="RefSeq" id="WP_037312455.1">
    <property type="nucleotide sequence ID" value="NZ_FOWS01000001.1"/>
</dbReference>
<evidence type="ECO:0008006" key="4">
    <source>
        <dbReference type="Google" id="ProtNLM"/>
    </source>
</evidence>
<proteinExistence type="predicted"/>
<organism evidence="2 3">
    <name type="scientific">Saccharomonospora viridis</name>
    <dbReference type="NCBI Taxonomy" id="1852"/>
    <lineage>
        <taxon>Bacteria</taxon>
        <taxon>Bacillati</taxon>
        <taxon>Actinomycetota</taxon>
        <taxon>Actinomycetes</taxon>
        <taxon>Pseudonocardiales</taxon>
        <taxon>Pseudonocardiaceae</taxon>
        <taxon>Saccharomonospora</taxon>
    </lineage>
</organism>
<feature type="transmembrane region" description="Helical" evidence="1">
    <location>
        <begin position="15"/>
        <end position="39"/>
    </location>
</feature>
<dbReference type="EMBL" id="JRZE01000006">
    <property type="protein sequence ID" value="KHF43419.1"/>
    <property type="molecule type" value="Genomic_DNA"/>
</dbReference>
<reference evidence="2 3" key="1">
    <citation type="submission" date="2014-10" db="EMBL/GenBank/DDBJ databases">
        <title>Genome sequence of Micropolyspora internatus JCM3315.</title>
        <authorList>
            <person name="Shin S.-K."/>
            <person name="Yi H."/>
        </authorList>
    </citation>
    <scope>NUCLEOTIDE SEQUENCE [LARGE SCALE GENOMIC DNA]</scope>
    <source>
        <strain evidence="2 3">JCM 3315</strain>
    </source>
</reference>
<dbReference type="OrthoDB" id="3696846at2"/>
<evidence type="ECO:0000313" key="3">
    <source>
        <dbReference type="Proteomes" id="UP000030848"/>
    </source>
</evidence>
<dbReference type="Proteomes" id="UP000030848">
    <property type="component" value="Unassembled WGS sequence"/>
</dbReference>
<keyword evidence="1" id="KW-0812">Transmembrane</keyword>
<comment type="caution">
    <text evidence="2">The sequence shown here is derived from an EMBL/GenBank/DDBJ whole genome shotgun (WGS) entry which is preliminary data.</text>
</comment>
<name>A0A837D6I1_9PSEU</name>
<protein>
    <recommendedName>
        <fullName evidence="4">SMODS-associated and fused to various effectors domain-containing protein</fullName>
    </recommendedName>
</protein>
<evidence type="ECO:0000256" key="1">
    <source>
        <dbReference type="SAM" id="Phobius"/>
    </source>
</evidence>
<evidence type="ECO:0000313" key="2">
    <source>
        <dbReference type="EMBL" id="KHF43419.1"/>
    </source>
</evidence>
<accession>A0A837D6I1</accession>